<dbReference type="SUPFAM" id="SSF109604">
    <property type="entry name" value="HD-domain/PDEase-like"/>
    <property type="match status" value="1"/>
</dbReference>
<organism evidence="2 3">
    <name type="scientific">Entomospira culicis</name>
    <dbReference type="NCBI Taxonomy" id="2719989"/>
    <lineage>
        <taxon>Bacteria</taxon>
        <taxon>Pseudomonadati</taxon>
        <taxon>Spirochaetota</taxon>
        <taxon>Spirochaetia</taxon>
        <taxon>Spirochaetales</taxon>
        <taxon>Spirochaetaceae</taxon>
        <taxon>Entomospira</taxon>
    </lineage>
</organism>
<name>A0A968KUI9_9SPIO</name>
<dbReference type="PANTHER" id="PTHR43155">
    <property type="entry name" value="CYCLIC DI-GMP PHOSPHODIESTERASE PA4108-RELATED"/>
    <property type="match status" value="1"/>
</dbReference>
<dbReference type="InterPro" id="IPR037522">
    <property type="entry name" value="HD_GYP_dom"/>
</dbReference>
<evidence type="ECO:0000259" key="1">
    <source>
        <dbReference type="PROSITE" id="PS51832"/>
    </source>
</evidence>
<evidence type="ECO:0000313" key="3">
    <source>
        <dbReference type="Proteomes" id="UP000778951"/>
    </source>
</evidence>
<accession>A0A968KUI9</accession>
<gene>
    <name evidence="2" type="ORF">HCT48_02950</name>
</gene>
<dbReference type="PROSITE" id="PS51832">
    <property type="entry name" value="HD_GYP"/>
    <property type="match status" value="1"/>
</dbReference>
<dbReference type="CDD" id="cd00077">
    <property type="entry name" value="HDc"/>
    <property type="match status" value="1"/>
</dbReference>
<protein>
    <submittedName>
        <fullName evidence="2">HD domain-containing protein</fullName>
    </submittedName>
</protein>
<comment type="caution">
    <text evidence="2">The sequence shown here is derived from an EMBL/GenBank/DDBJ whole genome shotgun (WGS) entry which is preliminary data.</text>
</comment>
<evidence type="ECO:0000313" key="2">
    <source>
        <dbReference type="EMBL" id="NIZ69170.1"/>
    </source>
</evidence>
<sequence>MEEITTIMQRKELWKTSDLSPMATQELNDKALEGKGVWLDADYGHIVCGINSPLIPDVQLLFNKWRIDRVFVGTPSSSLFREISKDDRESDDDEGLLRAGSVYAHIYQATVDFYTRYKKRRVIDLTELGVIIRDMIDLISHDRRFALRFNDFDIIRDDYFIAHAVETTILSLVIGKTLKLVPHRLMYLGTSSFLHEIGLLHMPPELLDENKVLNEQEKNVLAKHTILGYNILKPLGLEREIMLGVLQHHERNDGTGYNDGLTADEISLFAKIIGVTCSYHAQIFERNFKKVKSGHSSLVDLLNSLNSKYDPTILKILVQELSIFPLGSGVKLSDGSIGIIMDVDPTDPRHPTARILVNRGGDIADGEDTIRIGGYLSVKHVLSQQELQELKLKISGAE</sequence>
<feature type="domain" description="HD-GYP" evidence="1">
    <location>
        <begin position="138"/>
        <end position="333"/>
    </location>
</feature>
<dbReference type="Proteomes" id="UP000778951">
    <property type="component" value="Unassembled WGS sequence"/>
</dbReference>
<dbReference type="Gene3D" id="1.10.3210.10">
    <property type="entry name" value="Hypothetical protein af1432"/>
    <property type="match status" value="1"/>
</dbReference>
<dbReference type="AlphaFoldDB" id="A0A968KUI9"/>
<dbReference type="Pfam" id="PF13487">
    <property type="entry name" value="HD_5"/>
    <property type="match status" value="1"/>
</dbReference>
<proteinExistence type="predicted"/>
<dbReference type="EMBL" id="JAATLM010000001">
    <property type="protein sequence ID" value="NIZ69170.1"/>
    <property type="molecule type" value="Genomic_DNA"/>
</dbReference>
<dbReference type="RefSeq" id="WP_167695269.1">
    <property type="nucleotide sequence ID" value="NZ_CP118181.1"/>
</dbReference>
<dbReference type="PANTHER" id="PTHR43155:SF2">
    <property type="entry name" value="CYCLIC DI-GMP PHOSPHODIESTERASE PA4108"/>
    <property type="match status" value="1"/>
</dbReference>
<dbReference type="InterPro" id="IPR003607">
    <property type="entry name" value="HD/PDEase_dom"/>
</dbReference>
<reference evidence="2" key="1">
    <citation type="submission" date="2020-03" db="EMBL/GenBank/DDBJ databases">
        <title>Spirochaetal bacteria isolated from arthropods constitute a novel genus Entomospira genus novum within the order Spirochaetales.</title>
        <authorList>
            <person name="Grana-Miraglia L."/>
            <person name="Sikutova S."/>
            <person name="Fingerle V."/>
            <person name="Sing A."/>
            <person name="Castillo-Ramirez S."/>
            <person name="Margos G."/>
            <person name="Rudolf I."/>
        </authorList>
    </citation>
    <scope>NUCLEOTIDE SEQUENCE</scope>
    <source>
        <strain evidence="2">BR149</strain>
    </source>
</reference>
<keyword evidence="3" id="KW-1185">Reference proteome</keyword>